<dbReference type="PROSITE" id="PS50102">
    <property type="entry name" value="RRM"/>
    <property type="match status" value="1"/>
</dbReference>
<dbReference type="AlphaFoldDB" id="A0A2V2WTM5"/>
<dbReference type="VEuPathDB" id="TriTrypDB:TcCL_NonESM07964"/>
<dbReference type="Pfam" id="PF00076">
    <property type="entry name" value="RRM_1"/>
    <property type="match status" value="1"/>
</dbReference>
<accession>A0A2V2WTM5</accession>
<evidence type="ECO:0000256" key="1">
    <source>
        <dbReference type="ARBA" id="ARBA00022884"/>
    </source>
</evidence>
<dbReference type="VEuPathDB" id="TriTrypDB:TcG_09279"/>
<dbReference type="OrthoDB" id="410044at2759"/>
<feature type="domain" description="RRM" evidence="4">
    <location>
        <begin position="73"/>
        <end position="151"/>
    </location>
</feature>
<feature type="compositionally biased region" description="Basic residues" evidence="3">
    <location>
        <begin position="38"/>
        <end position="57"/>
    </location>
</feature>
<feature type="region of interest" description="Disordered" evidence="3">
    <location>
        <begin position="152"/>
        <end position="223"/>
    </location>
</feature>
<dbReference type="VEuPathDB" id="TriTrypDB:TCDM_03734"/>
<dbReference type="VEuPathDB" id="TriTrypDB:TCSYLVIO_006468"/>
<name>A0A2V2WTM5_TRYCR</name>
<dbReference type="EMBL" id="PRFC01000074">
    <property type="protein sequence ID" value="PWV09834.1"/>
    <property type="molecule type" value="Genomic_DNA"/>
</dbReference>
<dbReference type="VEuPathDB" id="TriTrypDB:C3747_74g63"/>
<proteinExistence type="predicted"/>
<reference evidence="5 6" key="1">
    <citation type="journal article" date="2018" name="Microb. Genom.">
        <title>Expanding an expanded genome: long-read sequencing of Trypanosoma cruzi.</title>
        <authorList>
            <person name="Berna L."/>
            <person name="Rodriguez M."/>
            <person name="Chiribao M.L."/>
            <person name="Parodi-Talice A."/>
            <person name="Pita S."/>
            <person name="Rijo G."/>
            <person name="Alvarez-Valin F."/>
            <person name="Robello C."/>
        </authorList>
    </citation>
    <scope>NUCLEOTIDE SEQUENCE [LARGE SCALE GENOMIC DNA]</scope>
    <source>
        <strain evidence="5 6">TCC</strain>
    </source>
</reference>
<dbReference type="InterPro" id="IPR000504">
    <property type="entry name" value="RRM_dom"/>
</dbReference>
<dbReference type="VEuPathDB" id="TriTrypDB:TcCLB.511481.70"/>
<evidence type="ECO:0000256" key="3">
    <source>
        <dbReference type="SAM" id="MobiDB-lite"/>
    </source>
</evidence>
<dbReference type="SMART" id="SM00360">
    <property type="entry name" value="RRM"/>
    <property type="match status" value="1"/>
</dbReference>
<feature type="compositionally biased region" description="Pro residues" evidence="3">
    <location>
        <begin position="193"/>
        <end position="220"/>
    </location>
</feature>
<dbReference type="VEuPathDB" id="TriTrypDB:BCY84_01307"/>
<sequence>MGVERGPCPLCAYLLKPGFCELQRQGRKGGRNNNKEILKKKKTSAKIKVKRKRKKKGEKMGSPSPTERSEFGRNVYVASLPLDFDDQQLFDLFAQYGPISSARIMRKKGTRESKGYGFILYKNVASAALAISSLSGGIIGGSRIQVRLAHPDASTAYNSQRTSKSSSSTPGGRSLQAVHHPPPSPLKLQPQSQPQPQPQPLPLPQPQVQPIPPLVQPHPPALGSTAAANPAMMIAPVQLPTLYPAMYPPTVFPVMPPTPTPAISGGTSPQLMLVPQFTSQLQQMNSQPTFYMLLPDNAMSNPSLV</sequence>
<dbReference type="Gene3D" id="3.30.70.330">
    <property type="match status" value="1"/>
</dbReference>
<dbReference type="VEuPathDB" id="TriTrypDB:TcYC6_0035960"/>
<dbReference type="VEuPathDB" id="TriTrypDB:C4B63_27g167"/>
<dbReference type="VEuPathDB" id="TriTrypDB:ECC02_006062"/>
<evidence type="ECO:0000256" key="2">
    <source>
        <dbReference type="PROSITE-ProRule" id="PRU00176"/>
    </source>
</evidence>
<dbReference type="InterPro" id="IPR052462">
    <property type="entry name" value="SLIRP/GR-RBP-like"/>
</dbReference>
<evidence type="ECO:0000313" key="6">
    <source>
        <dbReference type="Proteomes" id="UP000246078"/>
    </source>
</evidence>
<dbReference type="Proteomes" id="UP000246078">
    <property type="component" value="Unassembled WGS sequence"/>
</dbReference>
<comment type="caution">
    <text evidence="5">The sequence shown here is derived from an EMBL/GenBank/DDBJ whole genome shotgun (WGS) entry which is preliminary data.</text>
</comment>
<dbReference type="InterPro" id="IPR012677">
    <property type="entry name" value="Nucleotide-bd_a/b_plait_sf"/>
</dbReference>
<feature type="compositionally biased region" description="Low complexity" evidence="3">
    <location>
        <begin position="159"/>
        <end position="174"/>
    </location>
</feature>
<evidence type="ECO:0000313" key="5">
    <source>
        <dbReference type="EMBL" id="PWV09834.1"/>
    </source>
</evidence>
<gene>
    <name evidence="5" type="ORF">C3747_74g63</name>
</gene>
<organism evidence="5 6">
    <name type="scientific">Trypanosoma cruzi</name>
    <dbReference type="NCBI Taxonomy" id="5693"/>
    <lineage>
        <taxon>Eukaryota</taxon>
        <taxon>Discoba</taxon>
        <taxon>Euglenozoa</taxon>
        <taxon>Kinetoplastea</taxon>
        <taxon>Metakinetoplastina</taxon>
        <taxon>Trypanosomatida</taxon>
        <taxon>Trypanosomatidae</taxon>
        <taxon>Trypanosoma</taxon>
        <taxon>Schizotrypanum</taxon>
    </lineage>
</organism>
<dbReference type="PANTHER" id="PTHR48027">
    <property type="entry name" value="HETEROGENEOUS NUCLEAR RIBONUCLEOPROTEIN 87F-RELATED"/>
    <property type="match status" value="1"/>
</dbReference>
<dbReference type="VEuPathDB" id="TriTrypDB:Tc_MARK_5206"/>
<dbReference type="VEuPathDB" id="TriTrypDB:TcBrA4_0109540"/>
<dbReference type="GO" id="GO:0003723">
    <property type="term" value="F:RNA binding"/>
    <property type="evidence" value="ECO:0007669"/>
    <property type="project" value="UniProtKB-UniRule"/>
</dbReference>
<protein>
    <submittedName>
        <fullName evidence="5">Putative RNA-binding protein 5</fullName>
    </submittedName>
</protein>
<dbReference type="VEuPathDB" id="TriTrypDB:TcCLB.511127.10"/>
<dbReference type="SUPFAM" id="SSF54928">
    <property type="entry name" value="RNA-binding domain, RBD"/>
    <property type="match status" value="1"/>
</dbReference>
<keyword evidence="1 2" id="KW-0694">RNA-binding</keyword>
<evidence type="ECO:0000259" key="4">
    <source>
        <dbReference type="PROSITE" id="PS50102"/>
    </source>
</evidence>
<feature type="region of interest" description="Disordered" evidence="3">
    <location>
        <begin position="24"/>
        <end position="68"/>
    </location>
</feature>
<dbReference type="InterPro" id="IPR035979">
    <property type="entry name" value="RBD_domain_sf"/>
</dbReference>